<comment type="caution">
    <text evidence="4">The sequence shown here is derived from an EMBL/GenBank/DDBJ whole genome shotgun (WGS) entry which is preliminary data.</text>
</comment>
<evidence type="ECO:0000313" key="5">
    <source>
        <dbReference type="Proteomes" id="UP000255355"/>
    </source>
</evidence>
<gene>
    <name evidence="4" type="ORF">DFR68_104403</name>
</gene>
<evidence type="ECO:0000313" key="4">
    <source>
        <dbReference type="EMBL" id="RDI51919.1"/>
    </source>
</evidence>
<protein>
    <recommendedName>
        <fullName evidence="3">DUF8020 domain-containing protein</fullName>
    </recommendedName>
</protein>
<dbReference type="AlphaFoldDB" id="A0A370H845"/>
<dbReference type="Proteomes" id="UP000255355">
    <property type="component" value="Unassembled WGS sequence"/>
</dbReference>
<dbReference type="Pfam" id="PF26059">
    <property type="entry name" value="DUF8020"/>
    <property type="match status" value="1"/>
</dbReference>
<dbReference type="EMBL" id="QQAZ01000004">
    <property type="protein sequence ID" value="RDI51919.1"/>
    <property type="molecule type" value="Genomic_DNA"/>
</dbReference>
<feature type="chain" id="PRO_5017001062" description="DUF8020 domain-containing protein" evidence="2">
    <location>
        <begin position="24"/>
        <end position="218"/>
    </location>
</feature>
<dbReference type="OrthoDB" id="4538626at2"/>
<evidence type="ECO:0000259" key="3">
    <source>
        <dbReference type="Pfam" id="PF26059"/>
    </source>
</evidence>
<keyword evidence="2" id="KW-0732">Signal</keyword>
<name>A0A370H845_9NOCA</name>
<organism evidence="4 5">
    <name type="scientific">Nocardia mexicana</name>
    <dbReference type="NCBI Taxonomy" id="279262"/>
    <lineage>
        <taxon>Bacteria</taxon>
        <taxon>Bacillati</taxon>
        <taxon>Actinomycetota</taxon>
        <taxon>Actinomycetes</taxon>
        <taxon>Mycobacteriales</taxon>
        <taxon>Nocardiaceae</taxon>
        <taxon>Nocardia</taxon>
    </lineage>
</organism>
<feature type="signal peptide" evidence="2">
    <location>
        <begin position="1"/>
        <end position="23"/>
    </location>
</feature>
<feature type="domain" description="DUF8020" evidence="3">
    <location>
        <begin position="45"/>
        <end position="119"/>
    </location>
</feature>
<feature type="compositionally biased region" description="Basic and acidic residues" evidence="1">
    <location>
        <begin position="31"/>
        <end position="43"/>
    </location>
</feature>
<reference evidence="4 5" key="1">
    <citation type="submission" date="2018-07" db="EMBL/GenBank/DDBJ databases">
        <title>Genomic Encyclopedia of Type Strains, Phase IV (KMG-IV): sequencing the most valuable type-strain genomes for metagenomic binning, comparative biology and taxonomic classification.</title>
        <authorList>
            <person name="Goeker M."/>
        </authorList>
    </citation>
    <scope>NUCLEOTIDE SEQUENCE [LARGE SCALE GENOMIC DNA]</scope>
    <source>
        <strain evidence="4 5">DSM 44952</strain>
    </source>
</reference>
<accession>A0A370H845</accession>
<proteinExistence type="predicted"/>
<evidence type="ECO:0000256" key="1">
    <source>
        <dbReference type="SAM" id="MobiDB-lite"/>
    </source>
</evidence>
<dbReference type="InterPro" id="IPR058333">
    <property type="entry name" value="DUF8020"/>
</dbReference>
<dbReference type="RefSeq" id="WP_068015267.1">
    <property type="nucleotide sequence ID" value="NZ_QQAZ01000004.1"/>
</dbReference>
<evidence type="ECO:0000256" key="2">
    <source>
        <dbReference type="SAM" id="SignalP"/>
    </source>
</evidence>
<sequence>MRITKTIATALICLTATTVAAGAAGAEPPAAEDRPGLEVRGTDHGVGYDTRLSTDRRAAVTTLQTGRFLATWDAQTIAVTDDSGMIVASVPLRHDIAGHRLDLTPMIDEGGRRLTLTPTGQAPVPLRDITAQQRFLDVMQAHQPAVTQGAAMGAAIGFVLGFPAGLFMFDIFSVPIATVVGALVGAGVGLHNSGGQAAVDEARDALEDMVTGGGESPR</sequence>
<keyword evidence="5" id="KW-1185">Reference proteome</keyword>
<feature type="region of interest" description="Disordered" evidence="1">
    <location>
        <begin position="25"/>
        <end position="45"/>
    </location>
</feature>